<comment type="caution">
    <text evidence="2">The sequence shown here is derived from an EMBL/GenBank/DDBJ whole genome shotgun (WGS) entry which is preliminary data.</text>
</comment>
<keyword evidence="3" id="KW-1185">Reference proteome</keyword>
<dbReference type="PANTHER" id="PTHR10362">
    <property type="entry name" value="HISTIDINE AMMONIA-LYASE"/>
    <property type="match status" value="1"/>
</dbReference>
<dbReference type="AlphaFoldDB" id="A0A7X0S0F9"/>
<evidence type="ECO:0000313" key="3">
    <source>
        <dbReference type="Proteomes" id="UP000547209"/>
    </source>
</evidence>
<dbReference type="InterPro" id="IPR001106">
    <property type="entry name" value="Aromatic_Lyase"/>
</dbReference>
<name>A0A7X0S0F9_9BACL</name>
<sequence>MAADALVLDGVGLTLEDIVAVARYRRPVRIAEQAGQRLAEARSLVFAVAARGDPVYGLNRGVGWNKDKVVDAAFFETYNRNLILSHSAGVQPYATAEEVRAVLLARLNGLLAGRTGVQPAVALRYAEFLNLGIHPRLPLRGSVGAADITNLPHIGLALIGEGEVEAGGTVKPAPAALAEAGLAPLVLGPRDGLAIVSSNALSAGLGALALQEAASAVSLAETAYALSLEALPGQTSPLDEAAHRLRPYPGQLESLRYARSLVEGGGLWRREAPEKLQDPLSFRAACQIHGAARDALRYTRDQLLLHLNSSDDNPALLWDEERFVANAHFEPVVWTLGFEMLGQALHHVSRCSSLRTIKLGTPAFTGLSRFLTPDEARSIGFCTLQKTATSLDTEIRHLSNPASGDYASLAGDIEDHAANAPFVVSKTREIADRLLYVVAIELMHAAQAVDLRGSPKLGRGTEAAYRAIREAVPFLAEDRALTGDVERIYGLLKSGSLLSQVESALRQPTIRESEEIGR</sequence>
<dbReference type="InterPro" id="IPR008948">
    <property type="entry name" value="L-Aspartase-like"/>
</dbReference>
<accession>A0A7X0S0F9</accession>
<dbReference type="Proteomes" id="UP000547209">
    <property type="component" value="Unassembled WGS sequence"/>
</dbReference>
<gene>
    <name evidence="2" type="ORF">H7C19_32525</name>
</gene>
<dbReference type="EMBL" id="JACJVP010000074">
    <property type="protein sequence ID" value="MBB6675394.1"/>
    <property type="molecule type" value="Genomic_DNA"/>
</dbReference>
<dbReference type="SUPFAM" id="SSF48557">
    <property type="entry name" value="L-aspartase-like"/>
    <property type="match status" value="1"/>
</dbReference>
<dbReference type="Gene3D" id="1.20.200.10">
    <property type="entry name" value="Fumarase/aspartase (Central domain)"/>
    <property type="match status" value="1"/>
</dbReference>
<keyword evidence="1 2" id="KW-0456">Lyase</keyword>
<evidence type="ECO:0000256" key="1">
    <source>
        <dbReference type="ARBA" id="ARBA00023239"/>
    </source>
</evidence>
<proteinExistence type="predicted"/>
<dbReference type="Pfam" id="PF00221">
    <property type="entry name" value="Lyase_aromatic"/>
    <property type="match status" value="1"/>
</dbReference>
<dbReference type="Gene3D" id="1.10.275.10">
    <property type="entry name" value="Fumarase/aspartase (N-terminal domain)"/>
    <property type="match status" value="1"/>
</dbReference>
<dbReference type="CDD" id="cd00332">
    <property type="entry name" value="PAL-HAL"/>
    <property type="match status" value="1"/>
</dbReference>
<organism evidence="2 3">
    <name type="scientific">Cohnella nanjingensis</name>
    <dbReference type="NCBI Taxonomy" id="1387779"/>
    <lineage>
        <taxon>Bacteria</taxon>
        <taxon>Bacillati</taxon>
        <taxon>Bacillota</taxon>
        <taxon>Bacilli</taxon>
        <taxon>Bacillales</taxon>
        <taxon>Paenibacillaceae</taxon>
        <taxon>Cohnella</taxon>
    </lineage>
</organism>
<reference evidence="2 3" key="1">
    <citation type="submission" date="2020-08" db="EMBL/GenBank/DDBJ databases">
        <title>Cohnella phylogeny.</title>
        <authorList>
            <person name="Dunlap C."/>
        </authorList>
    </citation>
    <scope>NUCLEOTIDE SEQUENCE [LARGE SCALE GENOMIC DNA]</scope>
    <source>
        <strain evidence="2 3">DSM 28246</strain>
    </source>
</reference>
<dbReference type="RefSeq" id="WP_185673250.1">
    <property type="nucleotide sequence ID" value="NZ_JACJVP010000074.1"/>
</dbReference>
<protein>
    <submittedName>
        <fullName evidence="2">Histidine ammonia-lyase</fullName>
    </submittedName>
</protein>
<evidence type="ECO:0000313" key="2">
    <source>
        <dbReference type="EMBL" id="MBB6675394.1"/>
    </source>
</evidence>
<dbReference type="GO" id="GO:0016841">
    <property type="term" value="F:ammonia-lyase activity"/>
    <property type="evidence" value="ECO:0007669"/>
    <property type="project" value="UniProtKB-ARBA"/>
</dbReference>
<dbReference type="InterPro" id="IPR024083">
    <property type="entry name" value="Fumarase/histidase_N"/>
</dbReference>